<dbReference type="EMBL" id="BSXT01001044">
    <property type="protein sequence ID" value="GMF37863.1"/>
    <property type="molecule type" value="Genomic_DNA"/>
</dbReference>
<gene>
    <name evidence="1" type="ORF">Pfra01_001073800</name>
</gene>
<comment type="caution">
    <text evidence="1">The sequence shown here is derived from an EMBL/GenBank/DDBJ whole genome shotgun (WGS) entry which is preliminary data.</text>
</comment>
<evidence type="ECO:0000313" key="2">
    <source>
        <dbReference type="Proteomes" id="UP001165121"/>
    </source>
</evidence>
<dbReference type="OrthoDB" id="166270at2759"/>
<dbReference type="Proteomes" id="UP001165121">
    <property type="component" value="Unassembled WGS sequence"/>
</dbReference>
<evidence type="ECO:0000313" key="1">
    <source>
        <dbReference type="EMBL" id="GMF37863.1"/>
    </source>
</evidence>
<name>A0A9W6XG26_9STRA</name>
<proteinExistence type="predicted"/>
<protein>
    <submittedName>
        <fullName evidence="1">Unnamed protein product</fullName>
    </submittedName>
</protein>
<keyword evidence="2" id="KW-1185">Reference proteome</keyword>
<sequence>MRPFNGNELHKGLSAEFKHWVRGFRDELEMAQQAFGINRPEKYKISKLGECLRGEAGEFFNKLRDEWWEIEPTLDYVIEEMESAFSQSFTSAQVSELFTARKSSGTSWHTHYLYLMVVRNETDASSALIPESQVLQACPEMRLVLASQHNKKRNDYVVHTLEIPQWAQTYEDNERKTRP</sequence>
<accession>A0A9W6XG26</accession>
<organism evidence="1 2">
    <name type="scientific">Phytophthora fragariaefolia</name>
    <dbReference type="NCBI Taxonomy" id="1490495"/>
    <lineage>
        <taxon>Eukaryota</taxon>
        <taxon>Sar</taxon>
        <taxon>Stramenopiles</taxon>
        <taxon>Oomycota</taxon>
        <taxon>Peronosporomycetes</taxon>
        <taxon>Peronosporales</taxon>
        <taxon>Peronosporaceae</taxon>
        <taxon>Phytophthora</taxon>
    </lineage>
</organism>
<dbReference type="AlphaFoldDB" id="A0A9W6XG26"/>
<reference evidence="1" key="1">
    <citation type="submission" date="2023-04" db="EMBL/GenBank/DDBJ databases">
        <title>Phytophthora fragariaefolia NBRC 109709.</title>
        <authorList>
            <person name="Ichikawa N."/>
            <person name="Sato H."/>
            <person name="Tonouchi N."/>
        </authorList>
    </citation>
    <scope>NUCLEOTIDE SEQUENCE</scope>
    <source>
        <strain evidence="1">NBRC 109709</strain>
    </source>
</reference>